<dbReference type="STRING" id="1227456.C450_12305"/>
<keyword evidence="2" id="KW-1185">Reference proteome</keyword>
<comment type="caution">
    <text evidence="1">The sequence shown here is derived from an EMBL/GenBank/DDBJ whole genome shotgun (WGS) entry which is preliminary data.</text>
</comment>
<reference evidence="1 2" key="1">
    <citation type="journal article" date="2014" name="PLoS Genet.">
        <title>Phylogenetically driven sequencing of extremely halophilic archaea reveals strategies for static and dynamic osmo-response.</title>
        <authorList>
            <person name="Becker E.A."/>
            <person name="Seitzer P.M."/>
            <person name="Tritt A."/>
            <person name="Larsen D."/>
            <person name="Krusor M."/>
            <person name="Yao A.I."/>
            <person name="Wu D."/>
            <person name="Madern D."/>
            <person name="Eisen J.A."/>
            <person name="Darling A.E."/>
            <person name="Facciotti M.T."/>
        </authorList>
    </citation>
    <scope>NUCLEOTIDE SEQUENCE [LARGE SCALE GENOMIC DNA]</scope>
    <source>
        <strain evidence="1 2">DSM 8989</strain>
    </source>
</reference>
<evidence type="ECO:0000313" key="2">
    <source>
        <dbReference type="Proteomes" id="UP000011625"/>
    </source>
</evidence>
<evidence type="ECO:0000313" key="1">
    <source>
        <dbReference type="EMBL" id="EMA51259.1"/>
    </source>
</evidence>
<gene>
    <name evidence="1" type="ORF">C450_12305</name>
</gene>
<protein>
    <submittedName>
        <fullName evidence="1">Resolvase domain protein</fullName>
    </submittedName>
</protein>
<dbReference type="Proteomes" id="UP000011625">
    <property type="component" value="Unassembled WGS sequence"/>
</dbReference>
<name>M0N298_9EURY</name>
<dbReference type="AlphaFoldDB" id="M0N298"/>
<proteinExistence type="predicted"/>
<dbReference type="PATRIC" id="fig|1227456.3.peg.2489"/>
<dbReference type="EMBL" id="AOME01000068">
    <property type="protein sequence ID" value="EMA51259.1"/>
    <property type="molecule type" value="Genomic_DNA"/>
</dbReference>
<sequence>MPNHATAAFFEIPDSAIQSILARAEANYDVPFDNDQWRLERAKVDVGEKDRRKRAHDEGDEEIDDGIGRTPILAGVFWLL</sequence>
<organism evidence="1 2">
    <name type="scientific">Halococcus salifodinae DSM 8989</name>
    <dbReference type="NCBI Taxonomy" id="1227456"/>
    <lineage>
        <taxon>Archaea</taxon>
        <taxon>Methanobacteriati</taxon>
        <taxon>Methanobacteriota</taxon>
        <taxon>Stenosarchaea group</taxon>
        <taxon>Halobacteria</taxon>
        <taxon>Halobacteriales</taxon>
        <taxon>Halococcaceae</taxon>
        <taxon>Halococcus</taxon>
    </lineage>
</organism>
<accession>M0N298</accession>